<dbReference type="EMBL" id="JAGMUX010000004">
    <property type="protein sequence ID" value="KAH7260752.1"/>
    <property type="molecule type" value="Genomic_DNA"/>
</dbReference>
<keyword evidence="2" id="KW-1185">Reference proteome</keyword>
<evidence type="ECO:0000313" key="2">
    <source>
        <dbReference type="Proteomes" id="UP000720189"/>
    </source>
</evidence>
<sequence length="687" mass="78911">MASQEVGSDSLDPQDQELAETHHIADYSIVHPETRTGIAVFDSKNVWYLPKALRVINSFDIPDISRLKISAKLATKYLSFASEADFISYAHTVLPGIVGPAIDVMASDNYVEKIRQFDSTSFAWGANGGNEELNEHLSKLNRLALHCVLFSPGRVQCPADLMYFYMGHYQVRDWLNTFATLITEPKLLPSIRTGYLGFSAGLRIEIFILAHAVQIMLFAPIQGREDASYKSTDSYPRRFPLGYPEPGPDDVMICGKYSLDDLYRALLLIFFILQQRPGKDEDPHISQSSEVWLGYTTVRSHYPWNEAINPSSVKPFPFEKLPRELQLRIVDLATSPKVTPTIERREHRGKRTARKIQCTSEDSFLALKLSSRGMYHLVKTANPVVAIYDSVIIPPPGRVIFRMNLRVDTLRLFYDHDGLPKFYDAHGRRAPLPVRKLLSFSEYYNREFNQNHREPWWCQRPLCPISLNLHNLPMLEEYSLILPDADKKWMIEGLPRVRPQTDNETTAHIGTKWQFNYYRYYEAERLHTETPEGFPMGVPPNFCDDTHLDGPNPSDRPGSIPYIGRYGYERSKGIVGGHWAGFKYFHETQEVYFAPLSWDEVKPLAIGPYGKNGAEAFFHNHTPQFVAKVWIIRQGTTVPKGWVKVRDVGPSDPTWRHQVLMTWKQLCYTFHIIESSPSDYSYDLHQR</sequence>
<dbReference type="OrthoDB" id="5154134at2759"/>
<name>A0A9P9HQ47_FUSRE</name>
<evidence type="ECO:0000313" key="1">
    <source>
        <dbReference type="EMBL" id="KAH7260752.1"/>
    </source>
</evidence>
<gene>
    <name evidence="1" type="ORF">BKA55DRAFT_686334</name>
</gene>
<dbReference type="AlphaFoldDB" id="A0A9P9HQ47"/>
<dbReference type="GeneID" id="70228875"/>
<dbReference type="RefSeq" id="XP_046052629.1">
    <property type="nucleotide sequence ID" value="XM_046198921.1"/>
</dbReference>
<reference evidence="1" key="1">
    <citation type="journal article" date="2021" name="Nat. Commun.">
        <title>Genetic determinants of endophytism in the Arabidopsis root mycobiome.</title>
        <authorList>
            <person name="Mesny F."/>
            <person name="Miyauchi S."/>
            <person name="Thiergart T."/>
            <person name="Pickel B."/>
            <person name="Atanasova L."/>
            <person name="Karlsson M."/>
            <person name="Huettel B."/>
            <person name="Barry K.W."/>
            <person name="Haridas S."/>
            <person name="Chen C."/>
            <person name="Bauer D."/>
            <person name="Andreopoulos W."/>
            <person name="Pangilinan J."/>
            <person name="LaButti K."/>
            <person name="Riley R."/>
            <person name="Lipzen A."/>
            <person name="Clum A."/>
            <person name="Drula E."/>
            <person name="Henrissat B."/>
            <person name="Kohler A."/>
            <person name="Grigoriev I.V."/>
            <person name="Martin F.M."/>
            <person name="Hacquard S."/>
        </authorList>
    </citation>
    <scope>NUCLEOTIDE SEQUENCE</scope>
    <source>
        <strain evidence="1">MPI-CAGE-AT-0023</strain>
    </source>
</reference>
<accession>A0A9P9HQ47</accession>
<protein>
    <submittedName>
        <fullName evidence="1">Uncharacterized protein</fullName>
    </submittedName>
</protein>
<dbReference type="Proteomes" id="UP000720189">
    <property type="component" value="Unassembled WGS sequence"/>
</dbReference>
<comment type="caution">
    <text evidence="1">The sequence shown here is derived from an EMBL/GenBank/DDBJ whole genome shotgun (WGS) entry which is preliminary data.</text>
</comment>
<organism evidence="1 2">
    <name type="scientific">Fusarium redolens</name>
    <dbReference type="NCBI Taxonomy" id="48865"/>
    <lineage>
        <taxon>Eukaryota</taxon>
        <taxon>Fungi</taxon>
        <taxon>Dikarya</taxon>
        <taxon>Ascomycota</taxon>
        <taxon>Pezizomycotina</taxon>
        <taxon>Sordariomycetes</taxon>
        <taxon>Hypocreomycetidae</taxon>
        <taxon>Hypocreales</taxon>
        <taxon>Nectriaceae</taxon>
        <taxon>Fusarium</taxon>
        <taxon>Fusarium redolens species complex</taxon>
    </lineage>
</organism>
<proteinExistence type="predicted"/>